<evidence type="ECO:0000256" key="1">
    <source>
        <dbReference type="ARBA" id="ARBA00001946"/>
    </source>
</evidence>
<dbReference type="OrthoDB" id="9786940at2"/>
<reference evidence="6 7" key="1">
    <citation type="journal article" date="2017" name="Genome Announc.">
        <title>Draft Genome Sequence of Romboutsia weinsteinii sp. nov. Strain CCRI-19649(T) Isolated from Surface Water.</title>
        <authorList>
            <person name="Maheux A.F."/>
            <person name="Boudreau D.K."/>
            <person name="Berube E."/>
            <person name="Boissinot M."/>
            <person name="Cantin P."/>
            <person name="Raymond F."/>
            <person name="Corbeil J."/>
            <person name="Omar R.F."/>
            <person name="Bergeron M.G."/>
        </authorList>
    </citation>
    <scope>NUCLEOTIDE SEQUENCE [LARGE SCALE GENOMIC DNA]</scope>
    <source>
        <strain evidence="6 7">CCRI-19649</strain>
    </source>
</reference>
<dbReference type="InterPro" id="IPR011206">
    <property type="entry name" value="Citrate_lyase_beta/mcl1/mcl2"/>
</dbReference>
<evidence type="ECO:0000313" key="7">
    <source>
        <dbReference type="Proteomes" id="UP000215694"/>
    </source>
</evidence>
<keyword evidence="6" id="KW-0067">ATP-binding</keyword>
<proteinExistence type="predicted"/>
<evidence type="ECO:0000256" key="4">
    <source>
        <dbReference type="PIRSR" id="PIRSR015582-2"/>
    </source>
</evidence>
<gene>
    <name evidence="6" type="ORF">CHL78_018050</name>
</gene>
<dbReference type="GO" id="GO:0005524">
    <property type="term" value="F:ATP binding"/>
    <property type="evidence" value="ECO:0007669"/>
    <property type="project" value="UniProtKB-KW"/>
</dbReference>
<dbReference type="PANTHER" id="PTHR32308:SF10">
    <property type="entry name" value="CITRATE LYASE SUBUNIT BETA"/>
    <property type="match status" value="1"/>
</dbReference>
<dbReference type="SUPFAM" id="SSF51621">
    <property type="entry name" value="Phosphoenolpyruvate/pyruvate domain"/>
    <property type="match status" value="1"/>
</dbReference>
<dbReference type="GO" id="GO:0006107">
    <property type="term" value="P:oxaloacetate metabolic process"/>
    <property type="evidence" value="ECO:0007669"/>
    <property type="project" value="TreeGrafter"/>
</dbReference>
<keyword evidence="5" id="KW-0175">Coiled coil</keyword>
<dbReference type="InterPro" id="IPR040442">
    <property type="entry name" value="Pyrv_kinase-like_dom_sf"/>
</dbReference>
<evidence type="ECO:0000256" key="3">
    <source>
        <dbReference type="ARBA" id="ARBA00022842"/>
    </source>
</evidence>
<dbReference type="GO" id="GO:0003824">
    <property type="term" value="F:catalytic activity"/>
    <property type="evidence" value="ECO:0007669"/>
    <property type="project" value="InterPro"/>
</dbReference>
<comment type="caution">
    <text evidence="6">The sequence shown here is derived from an EMBL/GenBank/DDBJ whole genome shotgun (WGS) entry which is preliminary data.</text>
</comment>
<sequence>YNMIYKSVTGQVRGVRPLAICLEDAIGINGEKEAINNLKLILEDLSNKKTEELNRTPLIFIRIRDVKQLIKIKDIIVKNKEVLTGILIPKANANLVEDCIEVLDSTSIENLYVIPIIESKEFIYNEIKEESFNNLYNTLLRHKERILNIRIGVTDILGMYGIRRSKYFSIYDNLICSSFITDVINYLNRPELDIPISGGVSELFDMENEEIRNKYLKEILLDKFHGLIGKTVIHPNQIQLVQAMCTVKYEDYKDAETILSSVDSKYGVNKSICGGRMNEVNPHLLWAKKIMILSKIYGVLNEGVEYDELFKI</sequence>
<dbReference type="Proteomes" id="UP000215694">
    <property type="component" value="Unassembled WGS sequence"/>
</dbReference>
<keyword evidence="7" id="KW-1185">Reference proteome</keyword>
<keyword evidence="6" id="KW-0547">Nucleotide-binding</keyword>
<dbReference type="Gene3D" id="3.20.20.60">
    <property type="entry name" value="Phosphoenolpyruvate-binding domains"/>
    <property type="match status" value="1"/>
</dbReference>
<feature type="non-terminal residue" evidence="6">
    <location>
        <position position="1"/>
    </location>
</feature>
<dbReference type="AlphaFoldDB" id="A0A371IYD3"/>
<dbReference type="RefSeq" id="WP_116041661.1">
    <property type="nucleotide sequence ID" value="NZ_NOJY02000069.1"/>
</dbReference>
<feature type="coiled-coil region" evidence="5">
    <location>
        <begin position="28"/>
        <end position="55"/>
    </location>
</feature>
<dbReference type="PIRSF" id="PIRSF015582">
    <property type="entry name" value="Cit_lyase_B"/>
    <property type="match status" value="1"/>
</dbReference>
<dbReference type="InterPro" id="IPR039480">
    <property type="entry name" value="C-C_Bond_Lyase-like"/>
</dbReference>
<dbReference type="PANTHER" id="PTHR32308">
    <property type="entry name" value="LYASE BETA SUBUNIT, PUTATIVE (AFU_ORTHOLOGUE AFUA_4G13030)-RELATED"/>
    <property type="match status" value="1"/>
</dbReference>
<feature type="binding site" evidence="4">
    <location>
        <position position="155"/>
    </location>
    <ligand>
        <name>Mg(2+)</name>
        <dbReference type="ChEBI" id="CHEBI:18420"/>
    </ligand>
</feature>
<name>A0A371IYD3_9FIRM</name>
<organism evidence="6 7">
    <name type="scientific">Romboutsia weinsteinii</name>
    <dbReference type="NCBI Taxonomy" id="2020949"/>
    <lineage>
        <taxon>Bacteria</taxon>
        <taxon>Bacillati</taxon>
        <taxon>Bacillota</taxon>
        <taxon>Clostridia</taxon>
        <taxon>Peptostreptococcales</taxon>
        <taxon>Peptostreptococcaceae</taxon>
        <taxon>Romboutsia</taxon>
    </lineage>
</organism>
<dbReference type="InterPro" id="IPR015813">
    <property type="entry name" value="Pyrv/PenolPyrv_kinase-like_dom"/>
</dbReference>
<dbReference type="GO" id="GO:0000287">
    <property type="term" value="F:magnesium ion binding"/>
    <property type="evidence" value="ECO:0007669"/>
    <property type="project" value="TreeGrafter"/>
</dbReference>
<protein>
    <submittedName>
        <fullName evidence="6">ATP-binding protein</fullName>
    </submittedName>
</protein>
<dbReference type="Pfam" id="PF15617">
    <property type="entry name" value="C-C_Bond_Lyase"/>
    <property type="match status" value="1"/>
</dbReference>
<keyword evidence="2 4" id="KW-0479">Metal-binding</keyword>
<evidence type="ECO:0000313" key="6">
    <source>
        <dbReference type="EMBL" id="RDY25476.1"/>
    </source>
</evidence>
<keyword evidence="3 4" id="KW-0460">Magnesium</keyword>
<evidence type="ECO:0000256" key="5">
    <source>
        <dbReference type="SAM" id="Coils"/>
    </source>
</evidence>
<evidence type="ECO:0000256" key="2">
    <source>
        <dbReference type="ARBA" id="ARBA00022723"/>
    </source>
</evidence>
<dbReference type="EMBL" id="NOJY02000069">
    <property type="protein sequence ID" value="RDY25476.1"/>
    <property type="molecule type" value="Genomic_DNA"/>
</dbReference>
<accession>A0A371IYD3</accession>
<comment type="cofactor">
    <cofactor evidence="1">
        <name>Mg(2+)</name>
        <dbReference type="ChEBI" id="CHEBI:18420"/>
    </cofactor>
</comment>